<evidence type="ECO:0000256" key="7">
    <source>
        <dbReference type="ARBA" id="ARBA00023065"/>
    </source>
</evidence>
<keyword evidence="6 9" id="KW-1133">Transmembrane helix</keyword>
<dbReference type="Pfam" id="PF03814">
    <property type="entry name" value="KdpA"/>
    <property type="match status" value="2"/>
</dbReference>
<feature type="transmembrane region" description="Helical" evidence="9">
    <location>
        <begin position="583"/>
        <end position="606"/>
    </location>
</feature>
<organism evidence="10 11">
    <name type="scientific">Gordonia jinghuaiqii</name>
    <dbReference type="NCBI Taxonomy" id="2758710"/>
    <lineage>
        <taxon>Bacteria</taxon>
        <taxon>Bacillati</taxon>
        <taxon>Actinomycetota</taxon>
        <taxon>Actinomycetes</taxon>
        <taxon>Mycobacteriales</taxon>
        <taxon>Gordoniaceae</taxon>
        <taxon>Gordonia</taxon>
    </lineage>
</organism>
<feature type="transmembrane region" description="Helical" evidence="9">
    <location>
        <begin position="175"/>
        <end position="195"/>
    </location>
</feature>
<keyword evidence="11" id="KW-1185">Reference proteome</keyword>
<evidence type="ECO:0000256" key="4">
    <source>
        <dbReference type="ARBA" id="ARBA00022692"/>
    </source>
</evidence>
<comment type="similarity">
    <text evidence="9">Belongs to the KdpA family.</text>
</comment>
<dbReference type="AlphaFoldDB" id="A0A7D7LTC7"/>
<dbReference type="EMBL" id="CP059491">
    <property type="protein sequence ID" value="QMT01021.1"/>
    <property type="molecule type" value="Genomic_DNA"/>
</dbReference>
<reference evidence="11" key="1">
    <citation type="submission" date="2020-07" db="EMBL/GenBank/DDBJ databases">
        <title>novel species isolated from the respiratory tract of Marmot.</title>
        <authorList>
            <person name="Zhang G."/>
        </authorList>
    </citation>
    <scope>NUCLEOTIDE SEQUENCE [LARGE SCALE GENOMIC DNA]</scope>
    <source>
        <strain evidence="11">686</strain>
    </source>
</reference>
<keyword evidence="4 9" id="KW-0812">Transmembrane</keyword>
<proteinExistence type="inferred from homology"/>
<feature type="transmembrane region" description="Helical" evidence="9">
    <location>
        <begin position="489"/>
        <end position="511"/>
    </location>
</feature>
<keyword evidence="8 9" id="KW-0472">Membrane</keyword>
<keyword evidence="1 9" id="KW-0813">Transport</keyword>
<sequence>MSTTVAGLLQVAVLLAVLAAVYVPLGDYMARVLSGDRDLAGERLLYRLARIDPRGQQTWVGYALAVLGFSLVSFLFLYVIQRAQGFLPWSDGKDGVAPSMAFNTAISFVSNTNWQSYSPEIVMSNLTQMLGLTVQNFLSAAVGLAVAVALIRGIVNRSGNGQLGNFWVDLVRITVRILLPLSVIVATLLITQGVVQSWHTGVGFTALDGTDARSLVGPFASQEAIKELGTNGGGTLSANSAHPFSNPTPLSNLVEISALLLIPVCLTRTYGTLVGDRRQGLTLLGVMATIWTAMLAVVWFFESRTAGAASRAAGAMMEGKELRFGVPGSALFAVSTTGTSTGAVNSAHDSFSAGGGGAVLWNMLLGEIAPGGVGSGLYGILVMSIITVFVGGLLVGRSPSFLGKKVGQHEITMAALYVLVMPALVLAGTGISVILGSTPAAQGNSGDPGSPGSIHGFGEVLYAYASAANNNGSAFGGLTATGDWFQSSLGVAMLLGRFLPIVFVLALAGLLGRQRPRATELVVETAGGIGGDSTGDPENSAPGQGAVATAVRTASSTTGVETEKSVATEKKVWTVSTLPTHGLLYGTLLASTILLVAGLTFFPAMALGPIAEALL</sequence>
<dbReference type="GO" id="GO:0005886">
    <property type="term" value="C:plasma membrane"/>
    <property type="evidence" value="ECO:0007669"/>
    <property type="project" value="UniProtKB-SubCell"/>
</dbReference>
<dbReference type="KEGG" id="gji:H1R19_19485"/>
<comment type="subcellular location">
    <subcellularLocation>
        <location evidence="9">Cell membrane</location>
        <topology evidence="9">Multi-pass membrane protein</topology>
    </subcellularLocation>
</comment>
<evidence type="ECO:0000256" key="3">
    <source>
        <dbReference type="ARBA" id="ARBA00022538"/>
    </source>
</evidence>
<evidence type="ECO:0000256" key="2">
    <source>
        <dbReference type="ARBA" id="ARBA00022475"/>
    </source>
</evidence>
<dbReference type="GO" id="GO:0008556">
    <property type="term" value="F:P-type potassium transmembrane transporter activity"/>
    <property type="evidence" value="ECO:0007669"/>
    <property type="project" value="InterPro"/>
</dbReference>
<feature type="transmembrane region" description="Helical" evidence="9">
    <location>
        <begin position="416"/>
        <end position="435"/>
    </location>
</feature>
<keyword evidence="2 9" id="KW-1003">Cell membrane</keyword>
<dbReference type="PANTHER" id="PTHR30607:SF2">
    <property type="entry name" value="POTASSIUM-TRANSPORTING ATPASE POTASSIUM-BINDING SUBUNIT"/>
    <property type="match status" value="1"/>
</dbReference>
<dbReference type="PANTHER" id="PTHR30607">
    <property type="entry name" value="POTASSIUM-TRANSPORTING ATPASE A CHAIN"/>
    <property type="match status" value="1"/>
</dbReference>
<evidence type="ECO:0000313" key="10">
    <source>
        <dbReference type="EMBL" id="QMT01021.1"/>
    </source>
</evidence>
<evidence type="ECO:0000256" key="5">
    <source>
        <dbReference type="ARBA" id="ARBA00022958"/>
    </source>
</evidence>
<evidence type="ECO:0000256" key="1">
    <source>
        <dbReference type="ARBA" id="ARBA00022448"/>
    </source>
</evidence>
<comment type="function">
    <text evidence="9">Part of the high-affinity ATP-driven potassium transport (or Kdp) system, which catalyzes the hydrolysis of ATP coupled with the electrogenic transport of potassium into the cytoplasm. This subunit binds the extracellular potassium ions and delivers the ions to the membrane domain of KdpB through an intramembrane tunnel.</text>
</comment>
<feature type="transmembrane region" description="Helical" evidence="9">
    <location>
        <begin position="281"/>
        <end position="301"/>
    </location>
</feature>
<name>A0A7D7LTC7_9ACTN</name>
<keyword evidence="5 9" id="KW-0630">Potassium</keyword>
<dbReference type="RefSeq" id="WP_219849865.1">
    <property type="nucleotide sequence ID" value="NZ_CP059491.1"/>
</dbReference>
<evidence type="ECO:0000256" key="9">
    <source>
        <dbReference type="HAMAP-Rule" id="MF_00275"/>
    </source>
</evidence>
<evidence type="ECO:0000256" key="6">
    <source>
        <dbReference type="ARBA" id="ARBA00022989"/>
    </source>
</evidence>
<evidence type="ECO:0000256" key="8">
    <source>
        <dbReference type="ARBA" id="ARBA00023136"/>
    </source>
</evidence>
<feature type="transmembrane region" description="Helical" evidence="9">
    <location>
        <begin position="137"/>
        <end position="155"/>
    </location>
</feature>
<comment type="caution">
    <text evidence="9">Lacks conserved residue(s) required for the propagation of feature annotation.</text>
</comment>
<accession>A0A7D7LTC7</accession>
<dbReference type="NCBIfam" id="TIGR00680">
    <property type="entry name" value="kdpA"/>
    <property type="match status" value="1"/>
</dbReference>
<feature type="transmembrane region" description="Helical" evidence="9">
    <location>
        <begin position="376"/>
        <end position="395"/>
    </location>
</feature>
<dbReference type="PIRSF" id="PIRSF001294">
    <property type="entry name" value="K_ATPaseA"/>
    <property type="match status" value="1"/>
</dbReference>
<dbReference type="Proteomes" id="UP000515663">
    <property type="component" value="Chromosome"/>
</dbReference>
<evidence type="ECO:0000313" key="11">
    <source>
        <dbReference type="Proteomes" id="UP000515663"/>
    </source>
</evidence>
<protein>
    <recommendedName>
        <fullName evidence="9">Potassium-transporting ATPase potassium-binding subunit</fullName>
    </recommendedName>
    <alternativeName>
        <fullName evidence="9">ATP phosphohydrolase [potassium-transporting] A chain</fullName>
    </alternativeName>
    <alternativeName>
        <fullName evidence="9">Potassium-binding and translocating subunit A</fullName>
    </alternativeName>
    <alternativeName>
        <fullName evidence="9">Potassium-translocating ATPase A chain</fullName>
    </alternativeName>
</protein>
<dbReference type="InterPro" id="IPR004623">
    <property type="entry name" value="KdpA"/>
</dbReference>
<gene>
    <name evidence="9 10" type="primary">kdpA</name>
    <name evidence="10" type="ORF">H1R19_19485</name>
</gene>
<dbReference type="HAMAP" id="MF_00275">
    <property type="entry name" value="KdpA"/>
    <property type="match status" value="1"/>
</dbReference>
<feature type="transmembrane region" description="Helical" evidence="9">
    <location>
        <begin position="59"/>
        <end position="80"/>
    </location>
</feature>
<keyword evidence="3 9" id="KW-0633">Potassium transport</keyword>
<dbReference type="GO" id="GO:0030955">
    <property type="term" value="F:potassium ion binding"/>
    <property type="evidence" value="ECO:0007669"/>
    <property type="project" value="UniProtKB-UniRule"/>
</dbReference>
<keyword evidence="7 9" id="KW-0406">Ion transport</keyword>
<comment type="subunit">
    <text evidence="9">The system is composed of three essential subunits: KdpA, KdpB and KdpC.</text>
</comment>